<organism evidence="2 3">
    <name type="scientific">Paraburkholderia humisilvae</name>
    <dbReference type="NCBI Taxonomy" id="627669"/>
    <lineage>
        <taxon>Bacteria</taxon>
        <taxon>Pseudomonadati</taxon>
        <taxon>Pseudomonadota</taxon>
        <taxon>Betaproteobacteria</taxon>
        <taxon>Burkholderiales</taxon>
        <taxon>Burkholderiaceae</taxon>
        <taxon>Paraburkholderia</taxon>
    </lineage>
</organism>
<dbReference type="NCBIfam" id="TIGR03357">
    <property type="entry name" value="VI_zyme"/>
    <property type="match status" value="1"/>
</dbReference>
<dbReference type="SUPFAM" id="SSF160719">
    <property type="entry name" value="gpW/gp25-like"/>
    <property type="match status" value="1"/>
</dbReference>
<evidence type="ECO:0000259" key="1">
    <source>
        <dbReference type="Pfam" id="PF04965"/>
    </source>
</evidence>
<dbReference type="AlphaFoldDB" id="A0A6J5F520"/>
<feature type="domain" description="IraD/Gp25-like" evidence="1">
    <location>
        <begin position="25"/>
        <end position="103"/>
    </location>
</feature>
<gene>
    <name evidence="2" type="ORF">LMG29542_07530</name>
</gene>
<dbReference type="InterPro" id="IPR007048">
    <property type="entry name" value="IraD/Gp25-like"/>
</dbReference>
<sequence>MRFLFERLTSHAPLEPGAPDRGVLANAVAAQIQRIVATRPRLPGDHTDLLGFGMLNAVNLSANGEAALKQYAARLEQMIERFEPRLANVEITLVPARNRMMPTRLLVSGTLRGGGAQPLSVVLDAATGVESAELA</sequence>
<keyword evidence="3" id="KW-1185">Reference proteome</keyword>
<reference evidence="2 3" key="1">
    <citation type="submission" date="2020-04" db="EMBL/GenBank/DDBJ databases">
        <authorList>
            <person name="De Canck E."/>
        </authorList>
    </citation>
    <scope>NUCLEOTIDE SEQUENCE [LARGE SCALE GENOMIC DNA]</scope>
    <source>
        <strain evidence="2 3">LMG 29542</strain>
    </source>
</reference>
<dbReference type="EMBL" id="CADIKH010000092">
    <property type="protein sequence ID" value="CAB3773950.1"/>
    <property type="molecule type" value="Genomic_DNA"/>
</dbReference>
<dbReference type="InterPro" id="IPR017737">
    <property type="entry name" value="TssE1-like"/>
</dbReference>
<evidence type="ECO:0000313" key="3">
    <source>
        <dbReference type="Proteomes" id="UP000494363"/>
    </source>
</evidence>
<dbReference type="Pfam" id="PF04965">
    <property type="entry name" value="GPW_gp25"/>
    <property type="match status" value="1"/>
</dbReference>
<accession>A0A6J5F520</accession>
<proteinExistence type="predicted"/>
<name>A0A6J5F520_9BURK</name>
<protein>
    <recommendedName>
        <fullName evidence="1">IraD/Gp25-like domain-containing protein</fullName>
    </recommendedName>
</protein>
<dbReference type="RefSeq" id="WP_175232809.1">
    <property type="nucleotide sequence ID" value="NZ_CADIKH010000092.1"/>
</dbReference>
<evidence type="ECO:0000313" key="2">
    <source>
        <dbReference type="EMBL" id="CAB3773950.1"/>
    </source>
</evidence>
<dbReference type="Proteomes" id="UP000494363">
    <property type="component" value="Unassembled WGS sequence"/>
</dbReference>